<evidence type="ECO:0000259" key="7">
    <source>
        <dbReference type="Pfam" id="PF12823"/>
    </source>
</evidence>
<evidence type="ECO:0000313" key="8">
    <source>
        <dbReference type="EMBL" id="CAJ0898296.1"/>
    </source>
</evidence>
<dbReference type="InterPro" id="IPR023845">
    <property type="entry name" value="DUF3817_TM"/>
</dbReference>
<feature type="transmembrane region" description="Helical" evidence="6">
    <location>
        <begin position="62"/>
        <end position="80"/>
    </location>
</feature>
<organism evidence="8 9">
    <name type="scientific">Ralstonia mannitolilytica</name>
    <dbReference type="NCBI Taxonomy" id="105219"/>
    <lineage>
        <taxon>Bacteria</taxon>
        <taxon>Pseudomonadati</taxon>
        <taxon>Pseudomonadota</taxon>
        <taxon>Betaproteobacteria</taxon>
        <taxon>Burkholderiales</taxon>
        <taxon>Burkholderiaceae</taxon>
        <taxon>Ralstonia</taxon>
    </lineage>
</organism>
<dbReference type="Pfam" id="PF12823">
    <property type="entry name" value="DUF3817"/>
    <property type="match status" value="1"/>
</dbReference>
<feature type="domain" description="DUF3817" evidence="7">
    <location>
        <begin position="26"/>
        <end position="113"/>
    </location>
</feature>
<evidence type="ECO:0000313" key="9">
    <source>
        <dbReference type="Proteomes" id="UP001190452"/>
    </source>
</evidence>
<evidence type="ECO:0000256" key="5">
    <source>
        <dbReference type="ARBA" id="ARBA00023136"/>
    </source>
</evidence>
<comment type="caution">
    <text evidence="8">The sequence shown here is derived from an EMBL/GenBank/DDBJ whole genome shotgun (WGS) entry which is preliminary data.</text>
</comment>
<proteinExistence type="predicted"/>
<keyword evidence="5 6" id="KW-0472">Membrane</keyword>
<keyword evidence="2" id="KW-1003">Cell membrane</keyword>
<comment type="subcellular location">
    <subcellularLocation>
        <location evidence="1">Cell membrane</location>
        <topology evidence="1">Multi-pass membrane protein</topology>
    </subcellularLocation>
</comment>
<name>A0ABN9KLG4_9RALS</name>
<sequence length="125" mass="14007">MATDPQAEKNPPHQHGLIADLECKQLKRLEVVSIIEATTLVFLVLIAAPLRHVWGWPYGSKLLGPIHGIAFLAYIWTALQTVAGGGWHKREVLRLFIVALVPFGGYANIRWLRERAKTFAETKQA</sequence>
<feature type="transmembrane region" description="Helical" evidence="6">
    <location>
        <begin position="92"/>
        <end position="109"/>
    </location>
</feature>
<dbReference type="Proteomes" id="UP001190452">
    <property type="component" value="Unassembled WGS sequence"/>
</dbReference>
<dbReference type="NCBIfam" id="TIGR03954">
    <property type="entry name" value="integ_memb_HG"/>
    <property type="match status" value="1"/>
</dbReference>
<keyword evidence="3 6" id="KW-0812">Transmembrane</keyword>
<dbReference type="EMBL" id="CAUDKV010000032">
    <property type="protein sequence ID" value="CAJ0898296.1"/>
    <property type="molecule type" value="Genomic_DNA"/>
</dbReference>
<reference evidence="8 9" key="1">
    <citation type="submission" date="2023-07" db="EMBL/GenBank/DDBJ databases">
        <authorList>
            <person name="Peeters C."/>
        </authorList>
    </citation>
    <scope>NUCLEOTIDE SEQUENCE [LARGE SCALE GENOMIC DNA]</scope>
    <source>
        <strain evidence="8 9">R-77569</strain>
    </source>
</reference>
<evidence type="ECO:0000256" key="1">
    <source>
        <dbReference type="ARBA" id="ARBA00004651"/>
    </source>
</evidence>
<keyword evidence="4 6" id="KW-1133">Transmembrane helix</keyword>
<feature type="transmembrane region" description="Helical" evidence="6">
    <location>
        <begin position="31"/>
        <end position="50"/>
    </location>
</feature>
<evidence type="ECO:0000256" key="4">
    <source>
        <dbReference type="ARBA" id="ARBA00022989"/>
    </source>
</evidence>
<protein>
    <recommendedName>
        <fullName evidence="7">DUF3817 domain-containing protein</fullName>
    </recommendedName>
</protein>
<keyword evidence="9" id="KW-1185">Reference proteome</keyword>
<evidence type="ECO:0000256" key="3">
    <source>
        <dbReference type="ARBA" id="ARBA00022692"/>
    </source>
</evidence>
<gene>
    <name evidence="8" type="ORF">R77569_04794</name>
</gene>
<evidence type="ECO:0000256" key="2">
    <source>
        <dbReference type="ARBA" id="ARBA00022475"/>
    </source>
</evidence>
<accession>A0ABN9KLG4</accession>
<evidence type="ECO:0000256" key="6">
    <source>
        <dbReference type="SAM" id="Phobius"/>
    </source>
</evidence>